<feature type="domain" description="Thioredoxin" evidence="3">
    <location>
        <begin position="367"/>
        <end position="521"/>
    </location>
</feature>
<dbReference type="SUPFAM" id="SSF48452">
    <property type="entry name" value="TPR-like"/>
    <property type="match status" value="1"/>
</dbReference>
<dbReference type="PANTHER" id="PTHR42852:SF17">
    <property type="entry name" value="THIOREDOXIN-LIKE PROTEIN HI_1115"/>
    <property type="match status" value="1"/>
</dbReference>
<evidence type="ECO:0000259" key="3">
    <source>
        <dbReference type="PROSITE" id="PS51352"/>
    </source>
</evidence>
<name>A0ABQ2BHW0_9SPHI</name>
<dbReference type="InterPro" id="IPR000866">
    <property type="entry name" value="AhpC/TSA"/>
</dbReference>
<dbReference type="Gene3D" id="1.25.40.10">
    <property type="entry name" value="Tetratricopeptide repeat domain"/>
    <property type="match status" value="1"/>
</dbReference>
<dbReference type="Pfam" id="PF00578">
    <property type="entry name" value="AhpC-TSA"/>
    <property type="match status" value="1"/>
</dbReference>
<gene>
    <name evidence="4" type="ORF">GCM10008119_14880</name>
</gene>
<evidence type="ECO:0000256" key="1">
    <source>
        <dbReference type="ARBA" id="ARBA00023284"/>
    </source>
</evidence>
<feature type="chain" id="PRO_5046460370" description="Thioredoxin domain-containing protein" evidence="2">
    <location>
        <begin position="50"/>
        <end position="522"/>
    </location>
</feature>
<evidence type="ECO:0000313" key="5">
    <source>
        <dbReference type="Proteomes" id="UP000645390"/>
    </source>
</evidence>
<keyword evidence="5" id="KW-1185">Reference proteome</keyword>
<dbReference type="InterPro" id="IPR036249">
    <property type="entry name" value="Thioredoxin-like_sf"/>
</dbReference>
<organism evidence="4 5">
    <name type="scientific">Pedobacter mendelii</name>
    <dbReference type="NCBI Taxonomy" id="1908240"/>
    <lineage>
        <taxon>Bacteria</taxon>
        <taxon>Pseudomonadati</taxon>
        <taxon>Bacteroidota</taxon>
        <taxon>Sphingobacteriia</taxon>
        <taxon>Sphingobacteriales</taxon>
        <taxon>Sphingobacteriaceae</taxon>
        <taxon>Pedobacter</taxon>
    </lineage>
</organism>
<dbReference type="RefSeq" id="WP_379073301.1">
    <property type="nucleotide sequence ID" value="NZ_JBHUJO010000002.1"/>
</dbReference>
<sequence length="522" mass="59014">MNNIQVARPIKLWQPILDSSILNMKINMKFLKPLCALLLLTAMVNVAQAQNKSTADTTIKYLNRLVASKDSSDKQLLRSKLAELSKGNTEKSVLMAANYYYQSGDLKRSEQLYKDVIVRFPLGVEARREASKDFYEMKTAAEAEAAYKAWIKKFPPEKYENKDVSDRLDYDYVRSIIANKYAAEKNVAKANAYAKMLEVDFWKGNAYSGLTTAFHKNGDLANAEIYAKMAMDNAFSYLDGKKGNENWAKFSASGYPGLASTYANILYDRKKYNEALEYSEMAYKKSTSLNPKLNYRYAQILMGLKKDQEAYDKLEEVVKAGKADAAMAADFKKLYVKVKGNDVGFDEYALAIRKSYLEALSKKLTKDMIKEPAAGFTLTDLDGKQVSLVDYKDKIVILDFWATWCGPCKASFPAMQMAVDKYKNDEDVKFLFIHTWEREANPTEDASAFIKNMKYSFEVLMDIKDAQTKKNKVVSSYNVVGIPAKFIIDGSGNIRFKLTGFDGSNEAAVDEISMMIDMVKTK</sequence>
<dbReference type="Proteomes" id="UP000645390">
    <property type="component" value="Unassembled WGS sequence"/>
</dbReference>
<proteinExistence type="predicted"/>
<dbReference type="EMBL" id="BMDJ01000003">
    <property type="protein sequence ID" value="GGI24883.1"/>
    <property type="molecule type" value="Genomic_DNA"/>
</dbReference>
<dbReference type="SUPFAM" id="SSF52833">
    <property type="entry name" value="Thioredoxin-like"/>
    <property type="match status" value="1"/>
</dbReference>
<dbReference type="CDD" id="cd02966">
    <property type="entry name" value="TlpA_like_family"/>
    <property type="match status" value="1"/>
</dbReference>
<accession>A0ABQ2BHW0</accession>
<dbReference type="Gene3D" id="3.40.30.10">
    <property type="entry name" value="Glutaredoxin"/>
    <property type="match status" value="1"/>
</dbReference>
<evidence type="ECO:0000256" key="2">
    <source>
        <dbReference type="SAM" id="SignalP"/>
    </source>
</evidence>
<dbReference type="PANTHER" id="PTHR42852">
    <property type="entry name" value="THIOL:DISULFIDE INTERCHANGE PROTEIN DSBE"/>
    <property type="match status" value="1"/>
</dbReference>
<dbReference type="PROSITE" id="PS51352">
    <property type="entry name" value="THIOREDOXIN_2"/>
    <property type="match status" value="1"/>
</dbReference>
<feature type="signal peptide" evidence="2">
    <location>
        <begin position="1"/>
        <end position="49"/>
    </location>
</feature>
<keyword evidence="2" id="KW-0732">Signal</keyword>
<comment type="caution">
    <text evidence="4">The sequence shown here is derived from an EMBL/GenBank/DDBJ whole genome shotgun (WGS) entry which is preliminary data.</text>
</comment>
<protein>
    <recommendedName>
        <fullName evidence="3">Thioredoxin domain-containing protein</fullName>
    </recommendedName>
</protein>
<dbReference type="InterPro" id="IPR013766">
    <property type="entry name" value="Thioredoxin_domain"/>
</dbReference>
<evidence type="ECO:0000313" key="4">
    <source>
        <dbReference type="EMBL" id="GGI24883.1"/>
    </source>
</evidence>
<dbReference type="InterPro" id="IPR017937">
    <property type="entry name" value="Thioredoxin_CS"/>
</dbReference>
<dbReference type="InterPro" id="IPR050553">
    <property type="entry name" value="Thioredoxin_ResA/DsbE_sf"/>
</dbReference>
<dbReference type="PROSITE" id="PS00194">
    <property type="entry name" value="THIOREDOXIN_1"/>
    <property type="match status" value="1"/>
</dbReference>
<reference evidence="5" key="1">
    <citation type="journal article" date="2019" name="Int. J. Syst. Evol. Microbiol.">
        <title>The Global Catalogue of Microorganisms (GCM) 10K type strain sequencing project: providing services to taxonomists for standard genome sequencing and annotation.</title>
        <authorList>
            <consortium name="The Broad Institute Genomics Platform"/>
            <consortium name="The Broad Institute Genome Sequencing Center for Infectious Disease"/>
            <person name="Wu L."/>
            <person name="Ma J."/>
        </authorList>
    </citation>
    <scope>NUCLEOTIDE SEQUENCE [LARGE SCALE GENOMIC DNA]</scope>
    <source>
        <strain evidence="5">CCM 8939</strain>
    </source>
</reference>
<keyword evidence="1" id="KW-0676">Redox-active center</keyword>
<dbReference type="InterPro" id="IPR011990">
    <property type="entry name" value="TPR-like_helical_dom_sf"/>
</dbReference>